<dbReference type="InterPro" id="IPR008030">
    <property type="entry name" value="NmrA-like"/>
</dbReference>
<keyword evidence="2" id="KW-0560">Oxidoreductase</keyword>
<organism evidence="4 5">
    <name type="scientific">Trichoderma gamsii</name>
    <dbReference type="NCBI Taxonomy" id="398673"/>
    <lineage>
        <taxon>Eukaryota</taxon>
        <taxon>Fungi</taxon>
        <taxon>Dikarya</taxon>
        <taxon>Ascomycota</taxon>
        <taxon>Pezizomycotina</taxon>
        <taxon>Sordariomycetes</taxon>
        <taxon>Hypocreomycetidae</taxon>
        <taxon>Hypocreales</taxon>
        <taxon>Hypocreaceae</taxon>
        <taxon>Trichoderma</taxon>
    </lineage>
</organism>
<keyword evidence="1" id="KW-0521">NADP</keyword>
<dbReference type="PANTHER" id="PTHR47706">
    <property type="entry name" value="NMRA-LIKE FAMILY PROTEIN"/>
    <property type="match status" value="1"/>
</dbReference>
<evidence type="ECO:0000313" key="4">
    <source>
        <dbReference type="EMBL" id="PNP48515.1"/>
    </source>
</evidence>
<protein>
    <recommendedName>
        <fullName evidence="3">NmrA-like domain-containing protein</fullName>
    </recommendedName>
</protein>
<dbReference type="Gene3D" id="3.40.50.720">
    <property type="entry name" value="NAD(P)-binding Rossmann-like Domain"/>
    <property type="match status" value="1"/>
</dbReference>
<feature type="domain" description="NmrA-like" evidence="3">
    <location>
        <begin position="5"/>
        <end position="228"/>
    </location>
</feature>
<gene>
    <name evidence="4" type="ORF">TGAMA5MH_00409</name>
</gene>
<dbReference type="Gene3D" id="3.90.25.10">
    <property type="entry name" value="UDP-galactose 4-epimerase, domain 1"/>
    <property type="match status" value="1"/>
</dbReference>
<dbReference type="OrthoDB" id="9974981at2759"/>
<dbReference type="AlphaFoldDB" id="A0A2K0TSL4"/>
<dbReference type="CDD" id="cd05259">
    <property type="entry name" value="PCBER_SDR_a"/>
    <property type="match status" value="1"/>
</dbReference>
<dbReference type="InterPro" id="IPR036291">
    <property type="entry name" value="NAD(P)-bd_dom_sf"/>
</dbReference>
<evidence type="ECO:0000313" key="5">
    <source>
        <dbReference type="Proteomes" id="UP000236546"/>
    </source>
</evidence>
<evidence type="ECO:0000256" key="2">
    <source>
        <dbReference type="ARBA" id="ARBA00023002"/>
    </source>
</evidence>
<dbReference type="Pfam" id="PF05368">
    <property type="entry name" value="NmrA"/>
    <property type="match status" value="1"/>
</dbReference>
<reference evidence="4 5" key="1">
    <citation type="submission" date="2017-02" db="EMBL/GenBank/DDBJ databases">
        <title>Genomes of Trichoderma spp. with biocontrol activity.</title>
        <authorList>
            <person name="Gardiner D."/>
            <person name="Kazan K."/>
            <person name="Vos C."/>
            <person name="Harvey P."/>
        </authorList>
    </citation>
    <scope>NUCLEOTIDE SEQUENCE [LARGE SCALE GENOMIC DNA]</scope>
    <source>
        <strain evidence="4 5">A5MH</strain>
    </source>
</reference>
<name>A0A2K0TSL4_9HYPO</name>
<sequence>MSTFKNIILIGATGSIGSVVLAALEKEPSFTITLIQRASSKATMPAHLKTITVSDSYPTDELIPAFRGQDVVINCMTSLSVADQFRIIDAAIAAGVRRYVPSEYGLNNMRRDAQALNLVFHDKGKIQEYLRAKAQAGVIEWMSISCGMWLRWSMANDFLGMHIGERRFVFWDDGEGYFSCTTEENSAQGLVNALLAAGTDRDDWKNTNIYLSDFAITQKQLLEAIERIQRVKYTTETIDSYSFIKEKQAAVAAGDVTGTFALIETGFVTGRYGGHLEKEGEIQNDKLGLPKKTLDEVVETALKAYGIFKGEN</sequence>
<dbReference type="EMBL" id="MTYH01000006">
    <property type="protein sequence ID" value="PNP48515.1"/>
    <property type="molecule type" value="Genomic_DNA"/>
</dbReference>
<proteinExistence type="predicted"/>
<dbReference type="SUPFAM" id="SSF51735">
    <property type="entry name" value="NAD(P)-binding Rossmann-fold domains"/>
    <property type="match status" value="1"/>
</dbReference>
<dbReference type="Proteomes" id="UP000236546">
    <property type="component" value="Unassembled WGS sequence"/>
</dbReference>
<dbReference type="GO" id="GO:0016491">
    <property type="term" value="F:oxidoreductase activity"/>
    <property type="evidence" value="ECO:0007669"/>
    <property type="project" value="UniProtKB-KW"/>
</dbReference>
<comment type="caution">
    <text evidence="4">The sequence shown here is derived from an EMBL/GenBank/DDBJ whole genome shotgun (WGS) entry which is preliminary data.</text>
</comment>
<accession>A0A2K0TSL4</accession>
<dbReference type="InterPro" id="IPR051609">
    <property type="entry name" value="NmrA/Isoflavone_reductase-like"/>
</dbReference>
<dbReference type="InterPro" id="IPR045312">
    <property type="entry name" value="PCBER-like"/>
</dbReference>
<evidence type="ECO:0000256" key="1">
    <source>
        <dbReference type="ARBA" id="ARBA00022857"/>
    </source>
</evidence>
<dbReference type="PANTHER" id="PTHR47706:SF9">
    <property type="entry name" value="NMRA-LIKE DOMAIN-CONTAINING PROTEIN-RELATED"/>
    <property type="match status" value="1"/>
</dbReference>
<evidence type="ECO:0000259" key="3">
    <source>
        <dbReference type="Pfam" id="PF05368"/>
    </source>
</evidence>